<sequence>MASKLVYLDLSWQDVSSVDFLLNGKTQHNIETLILDNWIDLNMSDVNSIFENTNRLIFLEMSSFDHNRESLRDLCNQYDVSSHINSSRHQTLSKNISSLNPISSFVTPATNTTTQASKDGNQTEEVQSGQSPSLHNLSNLSKSIADAEILWSLKCVESHFSAHSNIGMNELFRKMFCDSQIAEGYSLSESKYRYVTTFGLGPHFAKKLLWDVQKSPAHTFLFDESLNAELQSKQMDVHVRYWCNETDRVQSRWLENLTVANKSITLLPYIKEYCNQAALNKTEPKEHAGYQSLKAIDEDKLLKAKHLFWISLAQDFQPFLKMYQTEKPMVPFLASDLQTLLRSVMNRCIKENVLSSANSFTQVAKVDVSLDKNKKTCKELDIAFLSSTAGKLLEKCLLKFPIVRFLRSLDPQEVHDNSKVLEGFQSYSVCEDRVDSFLASHLKSSKYQKLWNLVKCLLVLSHGQAGVERGFSVNKEAMQYHFKERSVVALRIIYDHIQSAGGILNVEIDQPLRNAVKSVSSQCRNELKRQKEEEKSREQEEANKEVNDQISTFQAKRKRLLEHCSLLNESAEKLCERAERENEMLHLRKANSYKKTVKEMQKEADEIFGNVEVLKKRLKKK</sequence>
<proteinExistence type="predicted"/>
<evidence type="ECO:0000313" key="2">
    <source>
        <dbReference type="EMBL" id="CAH3043936.1"/>
    </source>
</evidence>
<name>A0ABN8N6A1_9CNID</name>
<dbReference type="EMBL" id="CALNXK010000011">
    <property type="protein sequence ID" value="CAH3043936.1"/>
    <property type="molecule type" value="Genomic_DNA"/>
</dbReference>
<feature type="non-terminal residue" evidence="2">
    <location>
        <position position="621"/>
    </location>
</feature>
<evidence type="ECO:0000256" key="1">
    <source>
        <dbReference type="SAM" id="MobiDB-lite"/>
    </source>
</evidence>
<keyword evidence="3" id="KW-1185">Reference proteome</keyword>
<organism evidence="2 3">
    <name type="scientific">Porites lobata</name>
    <dbReference type="NCBI Taxonomy" id="104759"/>
    <lineage>
        <taxon>Eukaryota</taxon>
        <taxon>Metazoa</taxon>
        <taxon>Cnidaria</taxon>
        <taxon>Anthozoa</taxon>
        <taxon>Hexacorallia</taxon>
        <taxon>Scleractinia</taxon>
        <taxon>Fungiina</taxon>
        <taxon>Poritidae</taxon>
        <taxon>Porites</taxon>
    </lineage>
</organism>
<comment type="caution">
    <text evidence="2">The sequence shown here is derived from an EMBL/GenBank/DDBJ whole genome shotgun (WGS) entry which is preliminary data.</text>
</comment>
<evidence type="ECO:0000313" key="3">
    <source>
        <dbReference type="Proteomes" id="UP001159405"/>
    </source>
</evidence>
<protein>
    <submittedName>
        <fullName evidence="2">Uncharacterized protein</fullName>
    </submittedName>
</protein>
<reference evidence="2 3" key="1">
    <citation type="submission" date="2022-05" db="EMBL/GenBank/DDBJ databases">
        <authorList>
            <consortium name="Genoscope - CEA"/>
            <person name="William W."/>
        </authorList>
    </citation>
    <scope>NUCLEOTIDE SEQUENCE [LARGE SCALE GENOMIC DNA]</scope>
</reference>
<dbReference type="PANTHER" id="PTHR37162">
    <property type="entry name" value="HAT FAMILY DIMERISATION DOMAINCONTAINING PROTEIN-RELATED"/>
    <property type="match status" value="1"/>
</dbReference>
<feature type="region of interest" description="Disordered" evidence="1">
    <location>
        <begin position="106"/>
        <end position="134"/>
    </location>
</feature>
<accession>A0ABN8N6A1</accession>
<dbReference type="PANTHER" id="PTHR37162:SF11">
    <property type="match status" value="1"/>
</dbReference>
<gene>
    <name evidence="2" type="ORF">PLOB_00002734</name>
</gene>
<dbReference type="Proteomes" id="UP001159405">
    <property type="component" value="Unassembled WGS sequence"/>
</dbReference>
<feature type="region of interest" description="Disordered" evidence="1">
    <location>
        <begin position="527"/>
        <end position="547"/>
    </location>
</feature>